<dbReference type="InterPro" id="IPR031807">
    <property type="entry name" value="HicB-like"/>
</dbReference>
<feature type="domain" description="HicB-like antitoxin of toxin-antitoxin system" evidence="1">
    <location>
        <begin position="7"/>
        <end position="102"/>
    </location>
</feature>
<accession>A0A0R1UBH6</accession>
<dbReference type="EMBL" id="AZFJ01000007">
    <property type="protein sequence ID" value="KRL88098.1"/>
    <property type="molecule type" value="Genomic_DNA"/>
</dbReference>
<evidence type="ECO:0000313" key="3">
    <source>
        <dbReference type="Proteomes" id="UP000051922"/>
    </source>
</evidence>
<dbReference type="AlphaFoldDB" id="A0A0R1UBH6"/>
<dbReference type="Gene3D" id="3.30.160.250">
    <property type="match status" value="1"/>
</dbReference>
<sequence length="126" mass="13748">MQETVIYPVILHKDGQFTLVTIPDLPGGFTQGDDELDAIHMAQDAIGNLLADQATYPPASTPEQLTVPADDRLVYVATDLAAFRRKYTHTVRRNITLPAYLNELAKQRGINVSAVATAALSAKLEQ</sequence>
<evidence type="ECO:0000259" key="1">
    <source>
        <dbReference type="Pfam" id="PF15919"/>
    </source>
</evidence>
<comment type="caution">
    <text evidence="2">The sequence shown here is derived from an EMBL/GenBank/DDBJ whole genome shotgun (WGS) entry which is preliminary data.</text>
</comment>
<dbReference type="InterPro" id="IPR035069">
    <property type="entry name" value="TTHA1013/TTHA0281-like"/>
</dbReference>
<dbReference type="RefSeq" id="WP_056956151.1">
    <property type="nucleotide sequence ID" value="NZ_AZFJ01000007.1"/>
</dbReference>
<proteinExistence type="predicted"/>
<evidence type="ECO:0000313" key="2">
    <source>
        <dbReference type="EMBL" id="KRL88098.1"/>
    </source>
</evidence>
<organism evidence="2 3">
    <name type="scientific">Lacticaseibacillus pantheris DSM 15945 = JCM 12539 = NBRC 106106</name>
    <dbReference type="NCBI Taxonomy" id="1423783"/>
    <lineage>
        <taxon>Bacteria</taxon>
        <taxon>Bacillati</taxon>
        <taxon>Bacillota</taxon>
        <taxon>Bacilli</taxon>
        <taxon>Lactobacillales</taxon>
        <taxon>Lactobacillaceae</taxon>
        <taxon>Lacticaseibacillus</taxon>
    </lineage>
</organism>
<dbReference type="PATRIC" id="fig|1423783.4.peg.300"/>
<name>A0A0R1UBH6_9LACO</name>
<dbReference type="SUPFAM" id="SSF143100">
    <property type="entry name" value="TTHA1013/TTHA0281-like"/>
    <property type="match status" value="1"/>
</dbReference>
<dbReference type="OrthoDB" id="5419659at2"/>
<keyword evidence="3" id="KW-1185">Reference proteome</keyword>
<reference evidence="2 3" key="1">
    <citation type="journal article" date="2015" name="Genome Announc.">
        <title>Expanding the biotechnology potential of lactobacilli through comparative genomics of 213 strains and associated genera.</title>
        <authorList>
            <person name="Sun Z."/>
            <person name="Harris H.M."/>
            <person name="McCann A."/>
            <person name="Guo C."/>
            <person name="Argimon S."/>
            <person name="Zhang W."/>
            <person name="Yang X."/>
            <person name="Jeffery I.B."/>
            <person name="Cooney J.C."/>
            <person name="Kagawa T.F."/>
            <person name="Liu W."/>
            <person name="Song Y."/>
            <person name="Salvetti E."/>
            <person name="Wrobel A."/>
            <person name="Rasinkangas P."/>
            <person name="Parkhill J."/>
            <person name="Rea M.C."/>
            <person name="O'Sullivan O."/>
            <person name="Ritari J."/>
            <person name="Douillard F.P."/>
            <person name="Paul Ross R."/>
            <person name="Yang R."/>
            <person name="Briner A.E."/>
            <person name="Felis G.E."/>
            <person name="de Vos W.M."/>
            <person name="Barrangou R."/>
            <person name="Klaenhammer T.R."/>
            <person name="Caufield P.W."/>
            <person name="Cui Y."/>
            <person name="Zhang H."/>
            <person name="O'Toole P.W."/>
        </authorList>
    </citation>
    <scope>NUCLEOTIDE SEQUENCE [LARGE SCALE GENOMIC DNA]</scope>
    <source>
        <strain evidence="2 3">DSM 15945</strain>
    </source>
</reference>
<gene>
    <name evidence="2" type="ORF">FC50_GL000289</name>
</gene>
<protein>
    <submittedName>
        <fullName evidence="2">Phage protein</fullName>
    </submittedName>
</protein>
<dbReference type="Proteomes" id="UP000051922">
    <property type="component" value="Unassembled WGS sequence"/>
</dbReference>
<dbReference type="Pfam" id="PF15919">
    <property type="entry name" value="HicB_lk_antitox"/>
    <property type="match status" value="1"/>
</dbReference>